<dbReference type="SMART" id="SM00052">
    <property type="entry name" value="EAL"/>
    <property type="match status" value="1"/>
</dbReference>
<reference evidence="6" key="1">
    <citation type="submission" date="2022-04" db="EMBL/GenBank/DDBJ databases">
        <title>Lysobacter sp. CAU 1642 isolated from sea sand.</title>
        <authorList>
            <person name="Kim W."/>
        </authorList>
    </citation>
    <scope>NUCLEOTIDE SEQUENCE</scope>
    <source>
        <strain evidence="6">CAU 1642</strain>
    </source>
</reference>
<protein>
    <submittedName>
        <fullName evidence="6">EAL domain-containing protein</fullName>
    </submittedName>
</protein>
<dbReference type="Proteomes" id="UP001431449">
    <property type="component" value="Unassembled WGS sequence"/>
</dbReference>
<comment type="caution">
    <text evidence="6">The sequence shown here is derived from an EMBL/GenBank/DDBJ whole genome shotgun (WGS) entry which is preliminary data.</text>
</comment>
<dbReference type="InterPro" id="IPR000160">
    <property type="entry name" value="GGDEF_dom"/>
</dbReference>
<evidence type="ECO:0000313" key="7">
    <source>
        <dbReference type="Proteomes" id="UP001431449"/>
    </source>
</evidence>
<dbReference type="SUPFAM" id="SSF52172">
    <property type="entry name" value="CheY-like"/>
    <property type="match status" value="2"/>
</dbReference>
<evidence type="ECO:0000256" key="2">
    <source>
        <dbReference type="SAM" id="MobiDB-lite"/>
    </source>
</evidence>
<keyword evidence="1" id="KW-0597">Phosphoprotein</keyword>
<gene>
    <name evidence="6" type="ORF">M0G41_00835</name>
</gene>
<dbReference type="SUPFAM" id="SSF55073">
    <property type="entry name" value="Nucleotide cyclase"/>
    <property type="match status" value="1"/>
</dbReference>
<feature type="domain" description="Response regulatory" evidence="3">
    <location>
        <begin position="251"/>
        <end position="368"/>
    </location>
</feature>
<dbReference type="InterPro" id="IPR035919">
    <property type="entry name" value="EAL_sf"/>
</dbReference>
<evidence type="ECO:0000313" key="6">
    <source>
        <dbReference type="EMBL" id="MCK7592209.1"/>
    </source>
</evidence>
<feature type="domain" description="GGDEF" evidence="5">
    <location>
        <begin position="537"/>
        <end position="672"/>
    </location>
</feature>
<dbReference type="Pfam" id="PF00990">
    <property type="entry name" value="GGDEF"/>
    <property type="match status" value="1"/>
</dbReference>
<dbReference type="PANTHER" id="PTHR33121">
    <property type="entry name" value="CYCLIC DI-GMP PHOSPHODIESTERASE PDEF"/>
    <property type="match status" value="1"/>
</dbReference>
<dbReference type="Gene3D" id="3.20.20.450">
    <property type="entry name" value="EAL domain"/>
    <property type="match status" value="1"/>
</dbReference>
<dbReference type="InterPro" id="IPR011006">
    <property type="entry name" value="CheY-like_superfamily"/>
</dbReference>
<sequence>MATLAPEDSQQRAELRIAFLRHLPKRLQQVCRRGRRFCEQGWDINGLSVLHDDVQRMAGVAGRYGAVDVSKQLLAVEELLGRFLEQEQLPDSAANRTLTGLLDGLAPELPGTAPVITAPVGDSGARIERAEATPSHYWRRWTGDLDEPLPAAEDLPDGTDVHSRAGFSLDAVGTSPGAGDSIEIAAAPPIQPASERPAPAAAPAPPRPAQRPAAAAPRPAATPPRPTVPAARPAAPPRATPQAPQSKSSARIYHLSDAGPVSLELDQRLETMGYELELLESADELREVLAALAPDLLIVDAEFEHELESIGQVLKTTRDRSNAKLPLLAIASEDSMQIKLAARRAGADALMIAPPTAADVLARIHELLESSGEESYRVLIVEDDRSQGLFAESILRNAGMEAKVVSDAFEVLDAMDAFKPDMVLMDLYMPECDGTELTALIRERDEYLHTPIVFLSGESDLDKHYAALDAGGDDFLSKPIRPKHLIAAVSNRVRRARAMLRRVGTQDPRDAVTGLYNRRYALDRITELLGAEDVRSRPGGVLFFDLDGIGALREKLALSGLEQLLGEVGALLVGELDGPDFATRYGDGCFVVVCPDRPEGALDTLASETRAKLIAHSFSVGGRPLRLRVSVGVCALRHGFADAGGLLNVAERCSREARGSERGVRRYEPERRTEDPKASSLTLLIREAIERDGFELLYQPIVAVQGGEESQFQTLLRLRDGEGKLHTAAEVLPLAEKADLMVDVDRWVLASALRTIEQRRSAGKPVRLFVNQAASSLATPGHGDWIASQLKARGVPGSELVLELTLDDIDAHTRDMVGFCEALIPTGVRFCLSRYEHSSIGESVLEMLPVDFVKLAPKYLMALNLPGTRDDLRQIVENAHRRSLQVIAQRVEDAQSAATLWMSGIDFIQGNLVQQASGELNFDFQAAVL</sequence>
<dbReference type="Pfam" id="PF00072">
    <property type="entry name" value="Response_reg"/>
    <property type="match status" value="1"/>
</dbReference>
<dbReference type="InterPro" id="IPR001633">
    <property type="entry name" value="EAL_dom"/>
</dbReference>
<feature type="domain" description="EAL" evidence="4">
    <location>
        <begin position="678"/>
        <end position="929"/>
    </location>
</feature>
<feature type="compositionally biased region" description="Pro residues" evidence="2">
    <location>
        <begin position="200"/>
        <end position="209"/>
    </location>
</feature>
<dbReference type="Pfam" id="PF00563">
    <property type="entry name" value="EAL"/>
    <property type="match status" value="1"/>
</dbReference>
<dbReference type="RefSeq" id="WP_248204241.1">
    <property type="nucleotide sequence ID" value="NZ_JALNMH010000001.1"/>
</dbReference>
<keyword evidence="7" id="KW-1185">Reference proteome</keyword>
<feature type="modified residue" description="4-aspartylphosphate" evidence="1">
    <location>
        <position position="426"/>
    </location>
</feature>
<dbReference type="InterPro" id="IPR043128">
    <property type="entry name" value="Rev_trsase/Diguanyl_cyclase"/>
</dbReference>
<feature type="modified residue" description="4-aspartylphosphate" evidence="1">
    <location>
        <position position="300"/>
    </location>
</feature>
<dbReference type="Gene3D" id="3.30.70.270">
    <property type="match status" value="1"/>
</dbReference>
<feature type="region of interest" description="Disordered" evidence="2">
    <location>
        <begin position="192"/>
        <end position="250"/>
    </location>
</feature>
<dbReference type="NCBIfam" id="TIGR00254">
    <property type="entry name" value="GGDEF"/>
    <property type="match status" value="1"/>
</dbReference>
<dbReference type="SUPFAM" id="SSF141868">
    <property type="entry name" value="EAL domain-like"/>
    <property type="match status" value="1"/>
</dbReference>
<dbReference type="SMART" id="SM00267">
    <property type="entry name" value="GGDEF"/>
    <property type="match status" value="1"/>
</dbReference>
<dbReference type="PROSITE" id="PS50887">
    <property type="entry name" value="GGDEF"/>
    <property type="match status" value="1"/>
</dbReference>
<evidence type="ECO:0000259" key="4">
    <source>
        <dbReference type="PROSITE" id="PS50883"/>
    </source>
</evidence>
<feature type="compositionally biased region" description="Low complexity" evidence="2">
    <location>
        <begin position="210"/>
        <end position="219"/>
    </location>
</feature>
<feature type="domain" description="Response regulatory" evidence="3">
    <location>
        <begin position="377"/>
        <end position="493"/>
    </location>
</feature>
<dbReference type="InterPro" id="IPR001789">
    <property type="entry name" value="Sig_transdc_resp-reg_receiver"/>
</dbReference>
<evidence type="ECO:0000259" key="5">
    <source>
        <dbReference type="PROSITE" id="PS50887"/>
    </source>
</evidence>
<dbReference type="Gene3D" id="3.40.50.2300">
    <property type="match status" value="2"/>
</dbReference>
<dbReference type="CDD" id="cd17546">
    <property type="entry name" value="REC_hyHK_CKI1_RcsC-like"/>
    <property type="match status" value="1"/>
</dbReference>
<proteinExistence type="predicted"/>
<accession>A0ABT0GCD9</accession>
<dbReference type="CDD" id="cd01948">
    <property type="entry name" value="EAL"/>
    <property type="match status" value="1"/>
</dbReference>
<dbReference type="EMBL" id="JALNMH010000001">
    <property type="protein sequence ID" value="MCK7592209.1"/>
    <property type="molecule type" value="Genomic_DNA"/>
</dbReference>
<dbReference type="InterPro" id="IPR050706">
    <property type="entry name" value="Cyclic-di-GMP_PDE-like"/>
</dbReference>
<dbReference type="InterPro" id="IPR029787">
    <property type="entry name" value="Nucleotide_cyclase"/>
</dbReference>
<organism evidence="6 7">
    <name type="scientific">Pseudomarimonas salicorniae</name>
    <dbReference type="NCBI Taxonomy" id="2933270"/>
    <lineage>
        <taxon>Bacteria</taxon>
        <taxon>Pseudomonadati</taxon>
        <taxon>Pseudomonadota</taxon>
        <taxon>Gammaproteobacteria</taxon>
        <taxon>Lysobacterales</taxon>
        <taxon>Lysobacteraceae</taxon>
        <taxon>Pseudomarimonas</taxon>
    </lineage>
</organism>
<name>A0ABT0GCD9_9GAMM</name>
<dbReference type="PANTHER" id="PTHR33121:SF70">
    <property type="entry name" value="SIGNALING PROTEIN YKOW"/>
    <property type="match status" value="1"/>
</dbReference>
<evidence type="ECO:0000259" key="3">
    <source>
        <dbReference type="PROSITE" id="PS50110"/>
    </source>
</evidence>
<dbReference type="SMART" id="SM00448">
    <property type="entry name" value="REC"/>
    <property type="match status" value="2"/>
</dbReference>
<dbReference type="PROSITE" id="PS50883">
    <property type="entry name" value="EAL"/>
    <property type="match status" value="1"/>
</dbReference>
<dbReference type="PROSITE" id="PS50110">
    <property type="entry name" value="RESPONSE_REGULATORY"/>
    <property type="match status" value="2"/>
</dbReference>
<evidence type="ECO:0000256" key="1">
    <source>
        <dbReference type="PROSITE-ProRule" id="PRU00169"/>
    </source>
</evidence>